<proteinExistence type="predicted"/>
<dbReference type="InterPro" id="IPR014001">
    <property type="entry name" value="Helicase_ATP-bd"/>
</dbReference>
<evidence type="ECO:0000256" key="1">
    <source>
        <dbReference type="SAM" id="MobiDB-lite"/>
    </source>
</evidence>
<gene>
    <name evidence="3" type="ORF">F7D57_07765</name>
</gene>
<dbReference type="CDD" id="cd18799">
    <property type="entry name" value="SF2_C_EcoAI-like"/>
    <property type="match status" value="1"/>
</dbReference>
<dbReference type="Pfam" id="PF04851">
    <property type="entry name" value="ResIII"/>
    <property type="match status" value="1"/>
</dbReference>
<dbReference type="PANTHER" id="PTHR47396:SF1">
    <property type="entry name" value="ATP-DEPENDENT HELICASE IRC3-RELATED"/>
    <property type="match status" value="1"/>
</dbReference>
<dbReference type="GO" id="GO:0006304">
    <property type="term" value="P:DNA modification"/>
    <property type="evidence" value="ECO:0007669"/>
    <property type="project" value="InterPro"/>
</dbReference>
<evidence type="ECO:0000259" key="2">
    <source>
        <dbReference type="PROSITE" id="PS51192"/>
    </source>
</evidence>
<dbReference type="PANTHER" id="PTHR47396">
    <property type="entry name" value="TYPE I RESTRICTION ENZYME ECOKI R PROTEIN"/>
    <property type="match status" value="1"/>
</dbReference>
<feature type="domain" description="Helicase ATP-binding" evidence="2">
    <location>
        <begin position="358"/>
        <end position="514"/>
    </location>
</feature>
<dbReference type="EMBL" id="VZBP01000092">
    <property type="protein sequence ID" value="MQO09607.1"/>
    <property type="molecule type" value="Genomic_DNA"/>
</dbReference>
<dbReference type="GO" id="GO:0005524">
    <property type="term" value="F:ATP binding"/>
    <property type="evidence" value="ECO:0007669"/>
    <property type="project" value="InterPro"/>
</dbReference>
<dbReference type="InterPro" id="IPR013670">
    <property type="entry name" value="EcoEI_R_C_dom"/>
</dbReference>
<dbReference type="InterPro" id="IPR001650">
    <property type="entry name" value="Helicase_C-like"/>
</dbReference>
<evidence type="ECO:0000313" key="3">
    <source>
        <dbReference type="EMBL" id="MQO09607.1"/>
    </source>
</evidence>
<name>A0AA91A3G9_9BACT</name>
<dbReference type="GO" id="GO:0016787">
    <property type="term" value="F:hydrolase activity"/>
    <property type="evidence" value="ECO:0007669"/>
    <property type="project" value="InterPro"/>
</dbReference>
<keyword evidence="3" id="KW-0347">Helicase</keyword>
<organism evidence="3 4">
    <name type="scientific">Segatella copri</name>
    <dbReference type="NCBI Taxonomy" id="165179"/>
    <lineage>
        <taxon>Bacteria</taxon>
        <taxon>Pseudomonadati</taxon>
        <taxon>Bacteroidota</taxon>
        <taxon>Bacteroidia</taxon>
        <taxon>Bacteroidales</taxon>
        <taxon>Prevotellaceae</taxon>
        <taxon>Segatella</taxon>
    </lineage>
</organism>
<protein>
    <submittedName>
        <fullName evidence="3">DEAD/DEAH box helicase</fullName>
    </submittedName>
</protein>
<sequence length="1114" mass="128874">MKNFDFIKKLAEVIPAFHQLHAYCDKAEIFQKAFPEESAANARKALEWLVKNHLAMANVTLAPHETLNNMLKRPQIDAFINEDWEFEQNMRMVKKIGNYAAHTGAQQVKANDAFICLRALFYVATGFLYRWQAIRKMLAFDATLIPQDFTQIHASDNSEPTVSPDLTDHVSSEAINHPEPPKSQPSESLESEAITRQCLIDYMLNEAGWEILHVKGDIQGGKAAIEVKIEGMNKQFHPSGIGYADYVLFSKGGKPLAVIEAKSTIHSPETGRKQAIEYADCLEKKHGVRPVIYYTNGYITKVIDGMDYPDREVISFHSHDDLEQLIQKRGRADITKLTIDDEITNRPYQKTAIKSLVEWLNGKHRRGLLVLATGTGKTRVSISLCKLLDNNNWIKRVLFLADRTELVKQARKNFEKYLPSQTMTSLSDDTEPNKSARFVFSTYQTMINYINAEPVEFSIGHFDLIIIDEAHRSVFGKYGAIFQYFDSLLIGLTATPRAEIDKNTFQLLELENEPNFEYTYDEAIADGYLCPYRLKKCNSKMINRGIRYDDLSPEQREQLEKVWEYEKAMKGIPEDEEYHRDIQGNEIFNYLINDDTIDNVLSELMTNGQKVHSGEDVGKTIIFAYNHKHAERIVERFRHLYPERGADYCQLIDNQVKNHSALIADFEVEDKMPQIAVSVDMLDTGIDVPEILNLVFFKIIKSKIKFEQMIGRGTRLCKDLFGPGEDKKEFYIFDWCGNFDFFSKQGDDIHPSDSKSLTDRLFCLRLDIAKELQSAEHQEKEFDKQLHDELKTLLHQQVAAIGKERKEARPWLNIIEPYRNKEKWTCLSEIEVQQLKEIGNLIKVDKDDEEAKRFDIVMLHIMLSHIDTTKRAGQLRKAVTVIASILEKKASIPAVMEHIDTIREVQKPVFWENESLDALEHVRRELRGLVHLLKEQRGGKKFIIDIEDPYTKVEGGEDEVIKTSYKQRVIDYLAENSNNDTLRKIQHFEQLTSADIEELERIFFEELGTRNEYDELTEGHPYKNNVAAFIRVINGIDRKKALQIYQQFIEGYNLTSDQEIYLKNILDYISMNGDIETRNFLEYPLKDLKWRETFGDTFVNLKDFIKQMHRVIIA</sequence>
<dbReference type="SMART" id="SM00487">
    <property type="entry name" value="DEXDc"/>
    <property type="match status" value="1"/>
</dbReference>
<comment type="caution">
    <text evidence="3">The sequence shown here is derived from an EMBL/GenBank/DDBJ whole genome shotgun (WGS) entry which is preliminary data.</text>
</comment>
<reference evidence="4" key="1">
    <citation type="submission" date="2019-09" db="EMBL/GenBank/DDBJ databases">
        <title>Distinct polysaccharide growth profiles of human intestinal Prevotella copri isolates.</title>
        <authorList>
            <person name="Fehlner-Peach H."/>
            <person name="Magnabosco C."/>
            <person name="Raghavan V."/>
            <person name="Scher J.U."/>
            <person name="Tett A."/>
            <person name="Cox L.M."/>
            <person name="Gottsegen C."/>
            <person name="Watters A."/>
            <person name="Wiltshire- Gordon J.D."/>
            <person name="Segata N."/>
            <person name="Bonneau R."/>
            <person name="Littman D.R."/>
        </authorList>
    </citation>
    <scope>NUCLEOTIDE SEQUENCE [LARGE SCALE GENOMIC DNA]</scope>
    <source>
        <strain evidence="4">iA624</strain>
    </source>
</reference>
<dbReference type="SUPFAM" id="SSF52540">
    <property type="entry name" value="P-loop containing nucleoside triphosphate hydrolases"/>
    <property type="match status" value="2"/>
</dbReference>
<keyword evidence="3" id="KW-0067">ATP-binding</keyword>
<keyword evidence="3" id="KW-0378">Hydrolase</keyword>
<dbReference type="GO" id="GO:0005829">
    <property type="term" value="C:cytosol"/>
    <property type="evidence" value="ECO:0007669"/>
    <property type="project" value="TreeGrafter"/>
</dbReference>
<dbReference type="InterPro" id="IPR050742">
    <property type="entry name" value="Helicase_Restrict-Modif_Enz"/>
</dbReference>
<dbReference type="AlphaFoldDB" id="A0AA91A3G9"/>
<dbReference type="Gene3D" id="3.90.1570.30">
    <property type="match status" value="1"/>
</dbReference>
<dbReference type="InterPro" id="IPR006935">
    <property type="entry name" value="Helicase/UvrB_N"/>
</dbReference>
<dbReference type="Gene3D" id="3.40.50.300">
    <property type="entry name" value="P-loop containing nucleotide triphosphate hydrolases"/>
    <property type="match status" value="2"/>
</dbReference>
<evidence type="ECO:0000313" key="4">
    <source>
        <dbReference type="Proteomes" id="UP000405805"/>
    </source>
</evidence>
<dbReference type="CDD" id="cd18032">
    <property type="entry name" value="DEXHc_RE_I_III_res"/>
    <property type="match status" value="1"/>
</dbReference>
<accession>A0AA91A3G9</accession>
<dbReference type="Proteomes" id="UP000405805">
    <property type="component" value="Unassembled WGS sequence"/>
</dbReference>
<dbReference type="GO" id="GO:0004386">
    <property type="term" value="F:helicase activity"/>
    <property type="evidence" value="ECO:0007669"/>
    <property type="project" value="UniProtKB-KW"/>
</dbReference>
<keyword evidence="3" id="KW-0547">Nucleotide-binding</keyword>
<dbReference type="Pfam" id="PF00271">
    <property type="entry name" value="Helicase_C"/>
    <property type="match status" value="1"/>
</dbReference>
<dbReference type="PROSITE" id="PS51192">
    <property type="entry name" value="HELICASE_ATP_BIND_1"/>
    <property type="match status" value="1"/>
</dbReference>
<dbReference type="InterPro" id="IPR027417">
    <property type="entry name" value="P-loop_NTPase"/>
</dbReference>
<dbReference type="GO" id="GO:0003677">
    <property type="term" value="F:DNA binding"/>
    <property type="evidence" value="ECO:0007669"/>
    <property type="project" value="InterPro"/>
</dbReference>
<feature type="region of interest" description="Disordered" evidence="1">
    <location>
        <begin position="155"/>
        <end position="190"/>
    </location>
</feature>
<dbReference type="RefSeq" id="WP_153097015.1">
    <property type="nucleotide sequence ID" value="NZ_VZBP01000092.1"/>
</dbReference>
<dbReference type="Pfam" id="PF08463">
    <property type="entry name" value="EcoEI_R_C"/>
    <property type="match status" value="1"/>
</dbReference>